<accession>A0A554MXW0</accession>
<evidence type="ECO:0000313" key="4">
    <source>
        <dbReference type="EMBL" id="TSD09610.1"/>
    </source>
</evidence>
<evidence type="ECO:0000256" key="1">
    <source>
        <dbReference type="SAM" id="MobiDB-lite"/>
    </source>
</evidence>
<protein>
    <recommendedName>
        <fullName evidence="3">YdbS-like PH domain-containing protein</fullName>
    </recommendedName>
</protein>
<keyword evidence="2" id="KW-0812">Transmembrane</keyword>
<feature type="domain" description="YdbS-like PH" evidence="3">
    <location>
        <begin position="60"/>
        <end position="139"/>
    </location>
</feature>
<sequence>MRLSALSIPYGAVITAARLGWLLVIVSFGSARVPGAGPLVAVAVVAGALALAGAYQFARWRRFEYRLTEDTLDIDSGVFSRRSREIPLRRVQNVDTSRNAVQRALGIAAVTVETAGGSDVEADFRYVSEAEAERLRAEIGRLKRDRGREDGSAGAAEAGATAADEPVEEPLFAMSTRELLLLGLVSVDLRLLSLFSAIVPIAAPSLAREAVDPLFSLAIAAPLLAGIVVTVSVLASAAFSVTNYYGFRLSRASDELRYERGLLNRYTGTVPLSKVQSVVLSENVLARRLGYAALTVETAGYAPGDSGAESAVPLTRRDRAVELAREVEPFGEVEFERPPSRARTRYLIRYAIVGLLLTAIAYGIDRFTGLSFAWYGVAALVALAPVAAHLKWRNLGFAVLENHVVLRSGFWSRETTVVPYYRVQTVIEGQTLFQRRRDLATVVVDTAGSRGLTGGDPKALDIEADRATELRETIADRLQASLGGHQAERRRTRRSELLAGGDD</sequence>
<dbReference type="InterPro" id="IPR005182">
    <property type="entry name" value="YdbS-like_PH"/>
</dbReference>
<keyword evidence="2" id="KW-1133">Transmembrane helix</keyword>
<evidence type="ECO:0000313" key="5">
    <source>
        <dbReference type="Proteomes" id="UP000319894"/>
    </source>
</evidence>
<feature type="domain" description="YdbS-like PH" evidence="3">
    <location>
        <begin position="392"/>
        <end position="474"/>
    </location>
</feature>
<feature type="domain" description="YdbS-like PH" evidence="3">
    <location>
        <begin position="244"/>
        <end position="325"/>
    </location>
</feature>
<dbReference type="Proteomes" id="UP000319894">
    <property type="component" value="Unassembled WGS sequence"/>
</dbReference>
<dbReference type="PANTHER" id="PTHR34473">
    <property type="entry name" value="UPF0699 TRANSMEMBRANE PROTEIN YDBS"/>
    <property type="match status" value="1"/>
</dbReference>
<dbReference type="PIRSF" id="PIRSF026631">
    <property type="entry name" value="UCP026631"/>
    <property type="match status" value="1"/>
</dbReference>
<dbReference type="OrthoDB" id="107421at2157"/>
<gene>
    <name evidence="4" type="ORF">DP107_14630</name>
</gene>
<dbReference type="AlphaFoldDB" id="A0A554MXW0"/>
<evidence type="ECO:0000259" key="3">
    <source>
        <dbReference type="Pfam" id="PF03703"/>
    </source>
</evidence>
<feature type="transmembrane region" description="Helical" evidence="2">
    <location>
        <begin position="12"/>
        <end position="33"/>
    </location>
</feature>
<dbReference type="RefSeq" id="WP_144262896.1">
    <property type="nucleotide sequence ID" value="NZ_QMDX01000011.1"/>
</dbReference>
<dbReference type="InParanoid" id="A0A554MXW0"/>
<keyword evidence="2" id="KW-0472">Membrane</keyword>
<feature type="transmembrane region" description="Helical" evidence="2">
    <location>
        <begin position="179"/>
        <end position="203"/>
    </location>
</feature>
<dbReference type="Pfam" id="PF03703">
    <property type="entry name" value="bPH_2"/>
    <property type="match status" value="3"/>
</dbReference>
<organism evidence="4 5">
    <name type="scientific">Haloglomus irregulare</name>
    <dbReference type="NCBI Taxonomy" id="2234134"/>
    <lineage>
        <taxon>Archaea</taxon>
        <taxon>Methanobacteriati</taxon>
        <taxon>Methanobacteriota</taxon>
        <taxon>Stenosarchaea group</taxon>
        <taxon>Halobacteria</taxon>
        <taxon>Halobacteriales</taxon>
        <taxon>Natronomonadaceae</taxon>
        <taxon>Haloglomus</taxon>
    </lineage>
</organism>
<feature type="region of interest" description="Disordered" evidence="1">
    <location>
        <begin position="481"/>
        <end position="503"/>
    </location>
</feature>
<feature type="transmembrane region" description="Helical" evidence="2">
    <location>
        <begin position="346"/>
        <end position="364"/>
    </location>
</feature>
<feature type="transmembrane region" description="Helical" evidence="2">
    <location>
        <begin position="215"/>
        <end position="241"/>
    </location>
</feature>
<reference evidence="4 5" key="1">
    <citation type="submission" date="2018-06" db="EMBL/GenBank/DDBJ databases">
        <title>Natronomonas sp. F16-60 a new haloarchaeon isolated from a solar saltern of Isla Cristina, Huelva, Spain.</title>
        <authorList>
            <person name="Duran-Viseras A."/>
            <person name="Sanchez-Porro C."/>
            <person name="Ventosa A."/>
        </authorList>
    </citation>
    <scope>NUCLEOTIDE SEQUENCE [LARGE SCALE GENOMIC DNA]</scope>
    <source>
        <strain evidence="4 5">F16-60</strain>
    </source>
</reference>
<feature type="transmembrane region" description="Helical" evidence="2">
    <location>
        <begin position="370"/>
        <end position="390"/>
    </location>
</feature>
<proteinExistence type="predicted"/>
<name>A0A554MXW0_9EURY</name>
<comment type="caution">
    <text evidence="4">The sequence shown here is derived from an EMBL/GenBank/DDBJ whole genome shotgun (WGS) entry which is preliminary data.</text>
</comment>
<dbReference type="EMBL" id="QMDX01000011">
    <property type="protein sequence ID" value="TSD09610.1"/>
    <property type="molecule type" value="Genomic_DNA"/>
</dbReference>
<dbReference type="PANTHER" id="PTHR34473:SF3">
    <property type="entry name" value="TRANSMEMBRANE PROTEIN-RELATED"/>
    <property type="match status" value="1"/>
</dbReference>
<dbReference type="InterPro" id="IPR014529">
    <property type="entry name" value="UCP026631"/>
</dbReference>
<evidence type="ECO:0000256" key="2">
    <source>
        <dbReference type="SAM" id="Phobius"/>
    </source>
</evidence>
<keyword evidence="5" id="KW-1185">Reference proteome</keyword>
<feature type="transmembrane region" description="Helical" evidence="2">
    <location>
        <begin position="39"/>
        <end position="58"/>
    </location>
</feature>